<accession>A0A3B6VJF3</accession>
<dbReference type="Proteomes" id="UP000010793">
    <property type="component" value="Chromosome"/>
</dbReference>
<proteinExistence type="predicted"/>
<dbReference type="AlphaFoldDB" id="A0A3B6VJF3"/>
<dbReference type="KEGG" id="bpip:BPP43_03110"/>
<organism evidence="1 2">
    <name type="scientific">Brachyspira pilosicoli P43/6/78</name>
    <dbReference type="NCBI Taxonomy" id="1042417"/>
    <lineage>
        <taxon>Bacteria</taxon>
        <taxon>Pseudomonadati</taxon>
        <taxon>Spirochaetota</taxon>
        <taxon>Spirochaetia</taxon>
        <taxon>Brachyspirales</taxon>
        <taxon>Brachyspiraceae</taxon>
        <taxon>Brachyspira</taxon>
    </lineage>
</organism>
<dbReference type="EMBL" id="CP002873">
    <property type="protein sequence ID" value="AGA65928.1"/>
    <property type="molecule type" value="Genomic_DNA"/>
</dbReference>
<keyword evidence="2" id="KW-1185">Reference proteome</keyword>
<gene>
    <name evidence="1" type="ORF">BPP43_03110</name>
</gene>
<evidence type="ECO:0000313" key="1">
    <source>
        <dbReference type="EMBL" id="AGA65928.1"/>
    </source>
</evidence>
<evidence type="ECO:0000313" key="2">
    <source>
        <dbReference type="Proteomes" id="UP000010793"/>
    </source>
</evidence>
<sequence length="249" mass="30222">MLNLRKKYVFDLYLFELKAPPDFQTIDKRYDDEFIKWIDFNRGHYDFLSNKYIQYDTNLDIRYPLSNNSFYRIEYNDTHKDISITHSLALRNMKRNFKNFYCCSGINLLSIDSMGYYRGGVCPVIPYIGNIYNEDIDIYKLSRYYKCTMEQCGCNTNDCNYKYRYKIDADKYVNDYIIANSNLIISQLNNKLEFNNLQISDLNKKMFEFQNEFYAIKKNVDRIINLIAWWIPVKKWRESFRDKFKSDHE</sequence>
<reference evidence="1 2" key="1">
    <citation type="journal article" date="2013" name="Genome Announc.">
        <title>Complete Genome Sequence of the Porcine Strain Brachyspira pilosicoli P43/6/78(T.).</title>
        <authorList>
            <person name="Lin C."/>
            <person name="den Bakker H.C."/>
            <person name="Suzuki H."/>
            <person name="Lefebure T."/>
            <person name="Ponnala L."/>
            <person name="Sun Q."/>
            <person name="Stanhope M.J."/>
            <person name="Wiedmann M."/>
            <person name="Duhamel G.E."/>
        </authorList>
    </citation>
    <scope>NUCLEOTIDE SEQUENCE [LARGE SCALE GENOMIC DNA]</scope>
    <source>
        <strain evidence="1 2">P43/6/78</strain>
    </source>
</reference>
<dbReference type="RefSeq" id="WP_015274111.1">
    <property type="nucleotide sequence ID" value="NC_019908.1"/>
</dbReference>
<name>A0A3B6VJF3_BRAPL</name>
<protein>
    <submittedName>
        <fullName evidence="1">Uncharacterized protein</fullName>
    </submittedName>
</protein>